<keyword evidence="1" id="KW-0175">Coiled coil</keyword>
<dbReference type="AlphaFoldDB" id="A0A1J8P355"/>
<evidence type="ECO:0000313" key="4">
    <source>
        <dbReference type="EMBL" id="OJA03477.1"/>
    </source>
</evidence>
<dbReference type="Pfam" id="PF22737">
    <property type="entry name" value="NNH6"/>
    <property type="match status" value="1"/>
</dbReference>
<evidence type="ECO:0000259" key="2">
    <source>
        <dbReference type="Pfam" id="PF13676"/>
    </source>
</evidence>
<dbReference type="SUPFAM" id="SSF52200">
    <property type="entry name" value="Toll/Interleukin receptor TIR domain"/>
    <property type="match status" value="1"/>
</dbReference>
<gene>
    <name evidence="4" type="ORF">BGC33_04140</name>
</gene>
<dbReference type="Pfam" id="PF13676">
    <property type="entry name" value="TIR_2"/>
    <property type="match status" value="1"/>
</dbReference>
<dbReference type="InterPro" id="IPR054737">
    <property type="entry name" value="NNH6"/>
</dbReference>
<dbReference type="EMBL" id="MIQH01000580">
    <property type="protein sequence ID" value="OJA03477.1"/>
    <property type="molecule type" value="Genomic_DNA"/>
</dbReference>
<feature type="non-terminal residue" evidence="4">
    <location>
        <position position="398"/>
    </location>
</feature>
<dbReference type="Proteomes" id="UP000182798">
    <property type="component" value="Unassembled WGS sequence"/>
</dbReference>
<dbReference type="RefSeq" id="WP_143108740.1">
    <property type="nucleotide sequence ID" value="NZ_MIQH01000580.1"/>
</dbReference>
<dbReference type="GO" id="GO:0007165">
    <property type="term" value="P:signal transduction"/>
    <property type="evidence" value="ECO:0007669"/>
    <property type="project" value="InterPro"/>
</dbReference>
<feature type="domain" description="NACHT N-terminal Helical" evidence="3">
    <location>
        <begin position="15"/>
        <end position="74"/>
    </location>
</feature>
<proteinExistence type="predicted"/>
<dbReference type="InterPro" id="IPR035897">
    <property type="entry name" value="Toll_tir_struct_dom_sf"/>
</dbReference>
<evidence type="ECO:0000259" key="3">
    <source>
        <dbReference type="Pfam" id="PF22737"/>
    </source>
</evidence>
<dbReference type="Gene3D" id="3.40.50.10140">
    <property type="entry name" value="Toll/interleukin-1 receptor homology (TIR) domain"/>
    <property type="match status" value="1"/>
</dbReference>
<name>A0A1J8P355_9GAMM</name>
<feature type="domain" description="TIR" evidence="2">
    <location>
        <begin position="142"/>
        <end position="225"/>
    </location>
</feature>
<accession>A0A1J8P355</accession>
<dbReference type="OrthoDB" id="1148122at2"/>
<protein>
    <submittedName>
        <fullName evidence="4">Uncharacterized protein</fullName>
    </submittedName>
</protein>
<comment type="caution">
    <text evidence="4">The sequence shown here is derived from an EMBL/GenBank/DDBJ whole genome shotgun (WGS) entry which is preliminary data.</text>
</comment>
<evidence type="ECO:0000256" key="1">
    <source>
        <dbReference type="SAM" id="Coils"/>
    </source>
</evidence>
<feature type="coiled-coil region" evidence="1">
    <location>
        <begin position="294"/>
        <end position="325"/>
    </location>
</feature>
<dbReference type="InterPro" id="IPR000157">
    <property type="entry name" value="TIR_dom"/>
</dbReference>
<sequence>MKNIIDSFDYFLKSNELGKTDAKNINRLLQMIDADGYIEKQVVLDELFKKAANADANYRNFVKRVRDAIDNAQAEDGDLTGRKILESIEVNIVKASKTQPTRLQLTTRYVAPIVVQPEANRQYDESNFQENTVKDIGNDIKIFISYSKEDEALVNNFKELFTSQAPYINERRVEIWTMQELTFGNTFDWQIQQNLHSADFGLAALSQNFLESEYIKKEEASYLLDRNCLLLFGLDAKIDGKGVNVGEFFTKMKKTLPTKDIHQQTLQQQVCYLDDRVGNFFGDCKDKDSKIKFVDKVINDLKKVIEKQEKARQKERKGIEDLRKDGRGKNYEDCAFVHNQVKSIRVKNQIEELTDKDTQSDTSEYKLIPDMLTWAQNSDQSIYAILGDYGMGKTFSCR</sequence>
<organism evidence="4 5">
    <name type="scientific">Bathymodiolus thermophilus thioautotrophic gill symbiont</name>
    <dbReference type="NCBI Taxonomy" id="2360"/>
    <lineage>
        <taxon>Bacteria</taxon>
        <taxon>Pseudomonadati</taxon>
        <taxon>Pseudomonadota</taxon>
        <taxon>Gammaproteobacteria</taxon>
        <taxon>sulfur-oxidizing symbionts</taxon>
    </lineage>
</organism>
<reference evidence="5" key="1">
    <citation type="submission" date="2016-09" db="EMBL/GenBank/DDBJ databases">
        <title>Genome Sequence of Bathymodiolus thermophilus sulfur-oxidizing gill endosymbiont.</title>
        <authorList>
            <person name="Ponnudurai R."/>
            <person name="Kleiner M."/>
            <person name="Sayavedra L."/>
            <person name="Thuermer A."/>
            <person name="Felbeck H."/>
            <person name="Schlueter R."/>
            <person name="Schweder T."/>
            <person name="Markert S."/>
        </authorList>
    </citation>
    <scope>NUCLEOTIDE SEQUENCE [LARGE SCALE GENOMIC DNA]</scope>
    <source>
        <strain evidence="5">BAT/CrabSpa'14</strain>
    </source>
</reference>
<evidence type="ECO:0000313" key="5">
    <source>
        <dbReference type="Proteomes" id="UP000182798"/>
    </source>
</evidence>